<comment type="caution">
    <text evidence="8">The sequence shown here is derived from an EMBL/GenBank/DDBJ whole genome shotgun (WGS) entry which is preliminary data.</text>
</comment>
<comment type="subcellular location">
    <subcellularLocation>
        <location evidence="1 7">Cell membrane</location>
        <topology evidence="1 7">Multi-pass membrane protein</topology>
    </subcellularLocation>
</comment>
<proteinExistence type="inferred from homology"/>
<dbReference type="Pfam" id="PF01914">
    <property type="entry name" value="MarC"/>
    <property type="match status" value="1"/>
</dbReference>
<accession>A0A2W2C8L3</accession>
<dbReference type="AlphaFoldDB" id="A0A2W2C8L3"/>
<evidence type="ECO:0000256" key="4">
    <source>
        <dbReference type="ARBA" id="ARBA00022692"/>
    </source>
</evidence>
<dbReference type="GO" id="GO:0005886">
    <property type="term" value="C:plasma membrane"/>
    <property type="evidence" value="ECO:0007669"/>
    <property type="project" value="UniProtKB-SubCell"/>
</dbReference>
<evidence type="ECO:0000256" key="3">
    <source>
        <dbReference type="ARBA" id="ARBA00022475"/>
    </source>
</evidence>
<evidence type="ECO:0000256" key="6">
    <source>
        <dbReference type="ARBA" id="ARBA00023136"/>
    </source>
</evidence>
<dbReference type="EMBL" id="QKVK01000005">
    <property type="protein sequence ID" value="PZF76543.1"/>
    <property type="molecule type" value="Genomic_DNA"/>
</dbReference>
<dbReference type="InterPro" id="IPR002771">
    <property type="entry name" value="Multi_antbiot-R_MarC"/>
</dbReference>
<dbReference type="RefSeq" id="WP_111198780.1">
    <property type="nucleotide sequence ID" value="NZ_QKVK01000005.1"/>
</dbReference>
<organism evidence="8 9">
    <name type="scientific">Aestuariivirga litoralis</name>
    <dbReference type="NCBI Taxonomy" id="2650924"/>
    <lineage>
        <taxon>Bacteria</taxon>
        <taxon>Pseudomonadati</taxon>
        <taxon>Pseudomonadota</taxon>
        <taxon>Alphaproteobacteria</taxon>
        <taxon>Hyphomicrobiales</taxon>
        <taxon>Aestuariivirgaceae</taxon>
        <taxon>Aestuariivirga</taxon>
    </lineage>
</organism>
<keyword evidence="9" id="KW-1185">Reference proteome</keyword>
<reference evidence="9" key="1">
    <citation type="submission" date="2018-06" db="EMBL/GenBank/DDBJ databases">
        <title>Aestuariibacter litoralis strain KCTC 52945T.</title>
        <authorList>
            <person name="Li X."/>
            <person name="Salam N."/>
            <person name="Li J.-L."/>
            <person name="Chen Y.-M."/>
            <person name="Yang Z.-W."/>
            <person name="Zhang L.-Y."/>
            <person name="Han M.-X."/>
            <person name="Xiao M."/>
            <person name="Li W.-J."/>
        </authorList>
    </citation>
    <scope>NUCLEOTIDE SEQUENCE [LARGE SCALE GENOMIC DNA]</scope>
    <source>
        <strain evidence="9">KCTC 52945</strain>
    </source>
</reference>
<name>A0A2W2C8L3_9HYPH</name>
<evidence type="ECO:0000313" key="8">
    <source>
        <dbReference type="EMBL" id="PZF76543.1"/>
    </source>
</evidence>
<dbReference type="NCBIfam" id="TIGR00427">
    <property type="entry name" value="NAAT family transporter"/>
    <property type="match status" value="1"/>
</dbReference>
<gene>
    <name evidence="8" type="ORF">DK847_12105</name>
</gene>
<feature type="transmembrane region" description="Helical" evidence="7">
    <location>
        <begin position="41"/>
        <end position="61"/>
    </location>
</feature>
<feature type="transmembrane region" description="Helical" evidence="7">
    <location>
        <begin position="144"/>
        <end position="166"/>
    </location>
</feature>
<protein>
    <recommendedName>
        <fullName evidence="7">UPF0056 membrane protein</fullName>
    </recommendedName>
</protein>
<comment type="similarity">
    <text evidence="2 7">Belongs to the UPF0056 (MarC) family.</text>
</comment>
<feature type="transmembrane region" description="Helical" evidence="7">
    <location>
        <begin position="114"/>
        <end position="138"/>
    </location>
</feature>
<evidence type="ECO:0000256" key="7">
    <source>
        <dbReference type="RuleBase" id="RU362048"/>
    </source>
</evidence>
<evidence type="ECO:0000256" key="1">
    <source>
        <dbReference type="ARBA" id="ARBA00004651"/>
    </source>
</evidence>
<feature type="transmembrane region" description="Helical" evidence="7">
    <location>
        <begin position="186"/>
        <end position="211"/>
    </location>
</feature>
<dbReference type="Proteomes" id="UP000248795">
    <property type="component" value="Unassembled WGS sequence"/>
</dbReference>
<dbReference type="PANTHER" id="PTHR33508">
    <property type="entry name" value="UPF0056 MEMBRANE PROTEIN YHCE"/>
    <property type="match status" value="1"/>
</dbReference>
<keyword evidence="3" id="KW-1003">Cell membrane</keyword>
<dbReference type="PANTHER" id="PTHR33508:SF1">
    <property type="entry name" value="UPF0056 MEMBRANE PROTEIN YHCE"/>
    <property type="match status" value="1"/>
</dbReference>
<feature type="transmembrane region" description="Helical" evidence="7">
    <location>
        <begin position="67"/>
        <end position="91"/>
    </location>
</feature>
<keyword evidence="4 7" id="KW-0812">Transmembrane</keyword>
<feature type="transmembrane region" description="Helical" evidence="7">
    <location>
        <begin position="6"/>
        <end position="29"/>
    </location>
</feature>
<sequence>MLIDYITSALATLLVVADPVLMSALFLGITHGMTREHRREVALRGSIIAFCILLAAGLGGAKLLDLLGISLSAFRIAGGLLLLSAAAEMVFDRRSERLKSTVEQAITVDHVKNIAAFPLAIPLMAGPGAITAMILLAGRAEGRITWLVSLYGVAALVMAACFVAFLMAERISKLMGVTGRAVLTRLLGIILAALAVQFVIDGVSAITPWHLN</sequence>
<evidence type="ECO:0000256" key="5">
    <source>
        <dbReference type="ARBA" id="ARBA00022989"/>
    </source>
</evidence>
<evidence type="ECO:0000313" key="9">
    <source>
        <dbReference type="Proteomes" id="UP000248795"/>
    </source>
</evidence>
<keyword evidence="5 7" id="KW-1133">Transmembrane helix</keyword>
<keyword evidence="6 7" id="KW-0472">Membrane</keyword>
<evidence type="ECO:0000256" key="2">
    <source>
        <dbReference type="ARBA" id="ARBA00009784"/>
    </source>
</evidence>